<dbReference type="PANTHER" id="PTHR44103">
    <property type="entry name" value="PROPROTEIN CONVERTASE P"/>
    <property type="match status" value="1"/>
</dbReference>
<dbReference type="Proteomes" id="UP001202180">
    <property type="component" value="Unassembled WGS sequence"/>
</dbReference>
<organism evidence="3 4">
    <name type="scientific">Spirosoma liriopis</name>
    <dbReference type="NCBI Taxonomy" id="2937440"/>
    <lineage>
        <taxon>Bacteria</taxon>
        <taxon>Pseudomonadati</taxon>
        <taxon>Bacteroidota</taxon>
        <taxon>Cytophagia</taxon>
        <taxon>Cytophagales</taxon>
        <taxon>Cytophagaceae</taxon>
        <taxon>Spirosoma</taxon>
    </lineage>
</organism>
<sequence>MAYNHHFFFRAYSKLVVIAALGIAIYSCHSGASDQLDNPLVKAGQQLAIKHCGSCHLVPEPSMLDQETWDTHVLPAMAPMLGIESYGNGYYFAGQKAAVSYDNWQKIMLYYKALAPRKLKPADVSTSNDWSIFSLTKPQRDTTQTSETTMVVMDSSRTHLYSGDGIRNDLTCWDQQLHPVWRKQLKSPPVNAAFYRDKQGNERGVFTGLGTMVAADIAKGELLDLPLSGKPRNDSSTIYSDLPRPLQSLAADINRDGLTDWIVCGFGHLRGGLYWLKQEKNGRFTKLPIKEIPGAIQATTGDFNADGWPDVMVLFAHADEGIWLFLNDKKGGFTQQNLLRFPSVYGSTSFQLVDFNKDGKVDILYTCGDNSDYSQIFKPYHGVYVYLNQGNFQYKQAHFLAVNGCTKAIANDFDQDGDLDIISISFFADFKNNPAEGCLYFEQQKAFEFKRHALPVSDYGRWICMDVGDWDHDGDSDVVLGNFSKGFLNERDFKPTWDTHLPFIILTNTTRDKSR</sequence>
<comment type="caution">
    <text evidence="3">The sequence shown here is derived from an EMBL/GenBank/DDBJ whole genome shotgun (WGS) entry which is preliminary data.</text>
</comment>
<feature type="signal peptide" evidence="2">
    <location>
        <begin position="1"/>
        <end position="32"/>
    </location>
</feature>
<keyword evidence="4" id="KW-1185">Reference proteome</keyword>
<dbReference type="RefSeq" id="WP_248475631.1">
    <property type="nucleotide sequence ID" value="NZ_JALPRF010000001.1"/>
</dbReference>
<dbReference type="InterPro" id="IPR013517">
    <property type="entry name" value="FG-GAP"/>
</dbReference>
<dbReference type="Gene3D" id="2.130.10.130">
    <property type="entry name" value="Integrin alpha, N-terminal"/>
    <property type="match status" value="2"/>
</dbReference>
<evidence type="ECO:0000313" key="3">
    <source>
        <dbReference type="EMBL" id="MCK8490820.1"/>
    </source>
</evidence>
<dbReference type="InterPro" id="IPR028994">
    <property type="entry name" value="Integrin_alpha_N"/>
</dbReference>
<evidence type="ECO:0000256" key="2">
    <source>
        <dbReference type="SAM" id="SignalP"/>
    </source>
</evidence>
<dbReference type="EMBL" id="JALPRF010000001">
    <property type="protein sequence ID" value="MCK8490820.1"/>
    <property type="molecule type" value="Genomic_DNA"/>
</dbReference>
<gene>
    <name evidence="3" type="ORF">M0L20_03085</name>
</gene>
<accession>A0ABT0HGT2</accession>
<protein>
    <submittedName>
        <fullName evidence="3">VCBS repeat-containing protein</fullName>
    </submittedName>
</protein>
<evidence type="ECO:0000313" key="4">
    <source>
        <dbReference type="Proteomes" id="UP001202180"/>
    </source>
</evidence>
<dbReference type="Pfam" id="PF13517">
    <property type="entry name" value="FG-GAP_3"/>
    <property type="match status" value="1"/>
</dbReference>
<feature type="chain" id="PRO_5045995190" evidence="2">
    <location>
        <begin position="33"/>
        <end position="515"/>
    </location>
</feature>
<dbReference type="PANTHER" id="PTHR44103:SF1">
    <property type="entry name" value="PROPROTEIN CONVERTASE P"/>
    <property type="match status" value="1"/>
</dbReference>
<name>A0ABT0HGT2_9BACT</name>
<dbReference type="SUPFAM" id="SSF69318">
    <property type="entry name" value="Integrin alpha N-terminal domain"/>
    <property type="match status" value="1"/>
</dbReference>
<proteinExistence type="predicted"/>
<keyword evidence="1 2" id="KW-0732">Signal</keyword>
<evidence type="ECO:0000256" key="1">
    <source>
        <dbReference type="ARBA" id="ARBA00022729"/>
    </source>
</evidence>
<reference evidence="3 4" key="1">
    <citation type="submission" date="2022-04" db="EMBL/GenBank/DDBJ databases">
        <title>Spirosoma sp. strain RP8 genome sequencing and assembly.</title>
        <authorList>
            <person name="Jung Y."/>
        </authorList>
    </citation>
    <scope>NUCLEOTIDE SEQUENCE [LARGE SCALE GENOMIC DNA]</scope>
    <source>
        <strain evidence="3 4">RP8</strain>
    </source>
</reference>